<feature type="coiled-coil region" evidence="1">
    <location>
        <begin position="91"/>
        <end position="122"/>
    </location>
</feature>
<gene>
    <name evidence="2" type="ORF">PRK78_004603</name>
</gene>
<sequence length="460" mass="50709">MNDNMTAVYWKAYMMAIKSKAGGDFKGPGNYFFVASDANRSVPASRYITLATTNDFLYNEADVLLSPHEPVYTPGAGNTSYVDALLTRKPTAEEEKKAEALEEELAEAEEKYNDRKDAAEEHWNKHVKENPSTPDFYSWCRSNAKTFLSAQEKYSIASGKYINFLLEMNGGDYASWDSDNAKLMQAKEGRDLAPGITMACKPEQTLDVIEKIEKAKKAGKPIGAAVAEPTTGLNYRPQYNLDPTYRESMDKWAINFDKGGIEGSIELDFEHAKKTSWAEFGFKNIQGGGGVSFLGLFRVGARGGSHSDYRHVKVDEKKSSVKCKLSWKKMQFFNVTPGIWNIPQIRKKYKATKGLEEKYETLIRPVQFLCASGLTVTCTIGGEARHELEDAINKQVSAGGAASLRIGMFGFEAGASYSKGDGVQTSTCTWDKNTGTLTFNPTPTFGNSVLLGVRGQAVSV</sequence>
<protein>
    <submittedName>
        <fullName evidence="2">Uncharacterized protein</fullName>
    </submittedName>
</protein>
<accession>A0AAF0DIZ0</accession>
<evidence type="ECO:0000313" key="3">
    <source>
        <dbReference type="Proteomes" id="UP001219355"/>
    </source>
</evidence>
<name>A0AAF0DIZ0_9EURO</name>
<evidence type="ECO:0000256" key="1">
    <source>
        <dbReference type="SAM" id="Coils"/>
    </source>
</evidence>
<evidence type="ECO:0000313" key="2">
    <source>
        <dbReference type="EMBL" id="WEW59134.1"/>
    </source>
</evidence>
<dbReference type="EMBL" id="CP120628">
    <property type="protein sequence ID" value="WEW59134.1"/>
    <property type="molecule type" value="Genomic_DNA"/>
</dbReference>
<keyword evidence="1" id="KW-0175">Coiled coil</keyword>
<reference evidence="2" key="1">
    <citation type="submission" date="2023-03" db="EMBL/GenBank/DDBJ databases">
        <title>Emydomyces testavorans Genome Sequence.</title>
        <authorList>
            <person name="Hoyer L."/>
        </authorList>
    </citation>
    <scope>NUCLEOTIDE SEQUENCE</scope>
    <source>
        <strain evidence="2">16-2883</strain>
    </source>
</reference>
<dbReference type="Proteomes" id="UP001219355">
    <property type="component" value="Chromosome 2"/>
</dbReference>
<dbReference type="AlphaFoldDB" id="A0AAF0DIZ0"/>
<keyword evidence="3" id="KW-1185">Reference proteome</keyword>
<proteinExistence type="predicted"/>
<organism evidence="2 3">
    <name type="scientific">Emydomyces testavorans</name>
    <dbReference type="NCBI Taxonomy" id="2070801"/>
    <lineage>
        <taxon>Eukaryota</taxon>
        <taxon>Fungi</taxon>
        <taxon>Dikarya</taxon>
        <taxon>Ascomycota</taxon>
        <taxon>Pezizomycotina</taxon>
        <taxon>Eurotiomycetes</taxon>
        <taxon>Eurotiomycetidae</taxon>
        <taxon>Onygenales</taxon>
        <taxon>Nannizziopsiaceae</taxon>
        <taxon>Emydomyces</taxon>
    </lineage>
</organism>